<dbReference type="Gene3D" id="2.180.10.10">
    <property type="entry name" value="RHS repeat-associated core"/>
    <property type="match status" value="2"/>
</dbReference>
<dbReference type="Proteomes" id="UP000001726">
    <property type="component" value="Chromosome"/>
</dbReference>
<dbReference type="NCBIfam" id="TIGR03696">
    <property type="entry name" value="Rhs_assc_core"/>
    <property type="match status" value="1"/>
</dbReference>
<dbReference type="InterPro" id="IPR050708">
    <property type="entry name" value="T6SS_VgrG/RHS"/>
</dbReference>
<evidence type="ECO:0000256" key="2">
    <source>
        <dbReference type="SAM" id="MobiDB-lite"/>
    </source>
</evidence>
<dbReference type="PANTHER" id="PTHR32305:SF15">
    <property type="entry name" value="PROTEIN RHSA-RELATED"/>
    <property type="match status" value="1"/>
</dbReference>
<organism evidence="5 6">
    <name type="scientific">Erwinia tasmaniensis (strain DSM 17950 / CFBP 7177 / CIP 109463 / NCPPB 4357 / Et1/99)</name>
    <dbReference type="NCBI Taxonomy" id="465817"/>
    <lineage>
        <taxon>Bacteria</taxon>
        <taxon>Pseudomonadati</taxon>
        <taxon>Pseudomonadota</taxon>
        <taxon>Gammaproteobacteria</taxon>
        <taxon>Enterobacterales</taxon>
        <taxon>Erwiniaceae</taxon>
        <taxon>Erwinia</taxon>
    </lineage>
</organism>
<dbReference type="eggNOG" id="COG3209">
    <property type="taxonomic scope" value="Bacteria"/>
</dbReference>
<accession>B2VJI1</accession>
<proteinExistence type="predicted"/>
<feature type="domain" description="Teneurin-like YD-shell" evidence="4">
    <location>
        <begin position="1029"/>
        <end position="1338"/>
    </location>
</feature>
<keyword evidence="3" id="KW-0472">Membrane</keyword>
<feature type="transmembrane region" description="Helical" evidence="3">
    <location>
        <begin position="1368"/>
        <end position="1388"/>
    </location>
</feature>
<keyword evidence="3" id="KW-1133">Transmembrane helix</keyword>
<dbReference type="HOGENOM" id="CLU_002146_1_0_6"/>
<gene>
    <name evidence="5" type="primary">xnp2</name>
    <name evidence="5" type="ordered locus">ETA_05470</name>
</gene>
<dbReference type="Pfam" id="PF05593">
    <property type="entry name" value="RHS_repeat"/>
    <property type="match status" value="1"/>
</dbReference>
<feature type="region of interest" description="Disordered" evidence="2">
    <location>
        <begin position="1534"/>
        <end position="1555"/>
    </location>
</feature>
<dbReference type="KEGG" id="eta:ETA_05470"/>
<evidence type="ECO:0000256" key="3">
    <source>
        <dbReference type="SAM" id="Phobius"/>
    </source>
</evidence>
<dbReference type="InterPro" id="IPR006530">
    <property type="entry name" value="YD"/>
</dbReference>
<feature type="compositionally biased region" description="Low complexity" evidence="2">
    <location>
        <begin position="1545"/>
        <end position="1555"/>
    </location>
</feature>
<dbReference type="STRING" id="465817.ETA_05470"/>
<feature type="transmembrane region" description="Helical" evidence="3">
    <location>
        <begin position="1441"/>
        <end position="1462"/>
    </location>
</feature>
<dbReference type="PANTHER" id="PTHR32305">
    <property type="match status" value="1"/>
</dbReference>
<dbReference type="InterPro" id="IPR022385">
    <property type="entry name" value="Rhs_assc_core"/>
</dbReference>
<dbReference type="InterPro" id="IPR031325">
    <property type="entry name" value="RHS_repeat"/>
</dbReference>
<dbReference type="InterPro" id="IPR056823">
    <property type="entry name" value="TEN-like_YD-shell"/>
</dbReference>
<protein>
    <submittedName>
        <fullName evidence="5">Similar to Nematicidal protein 2</fullName>
    </submittedName>
</protein>
<dbReference type="EMBL" id="CU468135">
    <property type="protein sequence ID" value="CAO95593.1"/>
    <property type="molecule type" value="Genomic_DNA"/>
</dbReference>
<evidence type="ECO:0000313" key="5">
    <source>
        <dbReference type="EMBL" id="CAO95593.1"/>
    </source>
</evidence>
<keyword evidence="6" id="KW-1185">Reference proteome</keyword>
<name>B2VJI1_ERWT9</name>
<dbReference type="Pfam" id="PF25023">
    <property type="entry name" value="TEN_YD-shell"/>
    <property type="match status" value="1"/>
</dbReference>
<evidence type="ECO:0000313" key="6">
    <source>
        <dbReference type="Proteomes" id="UP000001726"/>
    </source>
</evidence>
<keyword evidence="3" id="KW-0812">Transmembrane</keyword>
<evidence type="ECO:0000259" key="4">
    <source>
        <dbReference type="Pfam" id="PF25023"/>
    </source>
</evidence>
<sequence>MSRLFSHEKEEYIMAQSFTSQSANFLSACSGAVDPRTGMYGYNFAIARLTGNTGLGPDFSAALSYSPLTSDNAGFGTGISLAVSRYDKSTRTLLLSTGERYQVSEAGGVLNIIHAKPINFRTEIRDDGYYIFYKNGSVEKLTAPSTGGNIKVTEAILSPAGRMLTFRWELFGNGKRLLAISDESSVLLNLRYTAADVTINVWPDTHEAHTVELKIQNDLLVSVTNRSVSPVLSWTLAYSNKRLTSVTSPTGLKDRVTYSQAGHRFPAGGPGTALPYVTDYRQTGKDGQLISNLRYQFSDKNFLGYGGSHQTSWNSNTDFMFGVLDDYEYTSTETAVDRQGTALNKTVRTYSNYHLQTKEQSAMVGTLCRSETETIWYALKGKNFDDQPAQYQLPRQQTVTLTDGSQPQGAQVRTHITLTEFDTQGNPLREEKPDGTITEYQYYPAQGDGDNCPPEPHGFVRFIKKQTVTPRQTQYEDTLPEVTEYTYARLSDTDCVVQQSIKKYAGPLLLSERITDYHGDSSSAEFGRIRAITDTLYDGSETFTSRQTFTTVVSDGTLAQTATLIGHDGAVTTSSRVQSALSGLLLSETDARGVTMKYGYDVLGRPLSQTVAAGTDYARTSRWEYAIEDSGPVTIEIDASGNRLKTRFDSAGRETAIQQLDAETTQEFYGIALKTYDMLGRPLTAESRDWLTTGENPVSFGMQATISHDGWGAPEVNILSDDTRTHRKVNPIALTRTTFMQGGGSKSGQISGRQTTTLGSRSMLPLTDTRANRAGEIKGERRYDWDGMGRLRRETDERENITMRTYDVYGRVLTQTLPDGSTLSKTYAPHLTGEQVATISVTGPDASGHTRTWLLGSQTFDSLGRVTKLISGGRTTIYQYEGASLLPSTIAQPSGKTQAYTYIPELNNAISSMTADGVTQLFSYDGNTANLLTAQEGETKNDQAWAPSGSLKNERFTRRGAVRSAAWTHSLTGQVISYTDIMGKQTVYDRDEYGRVTTIDDDALSVTLEYDALGRLQRQAVRDKAAGSTLTTSLAYDDFGREITRTVDDSNGVTLSVSQSWLDNDLLAKRTLRRNNATESEEQYDYDVRHRLVAFSISGSSLPPDAYGHKMTAQTYQYDALNNLTAVNTMLADGSSDTATYHYENADDPTQLTSLTHTHDHYPQSLTLKYDADGRMIRDEAGRTLSYDAIGRLIGVSGENINGGQYEYDALNHLVSQNVSDTDSRQLYYRGAERVNEVLSRQNRETRLIKRGHACLGVTQDNGLTLTAGDRHDSLLWSKNSSHDKGKLHVWSPYGQGQPEDLLPGFNGERADPVSGTYHLGNGYRAYNPVLMRFNCPDSLSPFGAGGINPYAYCAGDPVNHTDPSGHISWQGILGIIAGVAGLGFTIFTAGSSIAAAGGIAAAFNATSGTALVAGTAGLVADITGIASGSIESSNPTTSATLGWVSMASGLAGMATSIAVGLTGSARRSPRASNASASPSFKSYGSNASFYRHHYHASAPHTDYYKYWARRGYKANDIPSPFMESEETFAKFRNDQRFHRAKQPSSSGSSSRRSSGASDYWEEFGEIPGNFNASIEDAFREFLLPRSSVSGYADVAAQPAEAVMNRLIKYQENIISVFPDGLSRREYRSLSRMIHPDKSSVEGSEQATQILNDWFKKL</sequence>
<reference evidence="5 6" key="1">
    <citation type="journal article" date="2008" name="Environ. Microbiol.">
        <title>The genome of Erwinia tasmaniensis strain Et1/99, a non-pathogenic bacterium in the genus Erwinia.</title>
        <authorList>
            <person name="Kube M."/>
            <person name="Migdoll A.M."/>
            <person name="Mueller I."/>
            <person name="Kuhl H."/>
            <person name="Beck A."/>
            <person name="Reinhardt R."/>
            <person name="Geider K."/>
        </authorList>
    </citation>
    <scope>NUCLEOTIDE SEQUENCE [LARGE SCALE GENOMIC DNA]</scope>
    <source>
        <strain evidence="6">DSM 17950 / CFBP 7177 / CIP 109463 / NCPPB 4357 / Et1/99</strain>
    </source>
</reference>
<feature type="transmembrane region" description="Helical" evidence="3">
    <location>
        <begin position="1400"/>
        <end position="1421"/>
    </location>
</feature>
<keyword evidence="1" id="KW-0677">Repeat</keyword>
<evidence type="ECO:0000256" key="1">
    <source>
        <dbReference type="ARBA" id="ARBA00022737"/>
    </source>
</evidence>
<dbReference type="NCBIfam" id="TIGR01643">
    <property type="entry name" value="YD_repeat_2x"/>
    <property type="match status" value="1"/>
</dbReference>
<dbReference type="PROSITE" id="PS51257">
    <property type="entry name" value="PROKAR_LIPOPROTEIN"/>
    <property type="match status" value="1"/>
</dbReference>